<evidence type="ECO:0000256" key="1">
    <source>
        <dbReference type="SAM" id="MobiDB-lite"/>
    </source>
</evidence>
<reference evidence="2" key="2">
    <citation type="submission" date="2023-06" db="EMBL/GenBank/DDBJ databases">
        <authorList>
            <person name="Swenson N.G."/>
            <person name="Wegrzyn J.L."/>
            <person name="Mcevoy S.L."/>
        </authorList>
    </citation>
    <scope>NUCLEOTIDE SEQUENCE</scope>
    <source>
        <strain evidence="2">NS2018</strain>
        <tissue evidence="2">Leaf</tissue>
    </source>
</reference>
<feature type="region of interest" description="Disordered" evidence="1">
    <location>
        <begin position="32"/>
        <end position="65"/>
    </location>
</feature>
<dbReference type="Proteomes" id="UP001168877">
    <property type="component" value="Unassembled WGS sequence"/>
</dbReference>
<organism evidence="2 3">
    <name type="scientific">Acer saccharum</name>
    <name type="common">Sugar maple</name>
    <dbReference type="NCBI Taxonomy" id="4024"/>
    <lineage>
        <taxon>Eukaryota</taxon>
        <taxon>Viridiplantae</taxon>
        <taxon>Streptophyta</taxon>
        <taxon>Embryophyta</taxon>
        <taxon>Tracheophyta</taxon>
        <taxon>Spermatophyta</taxon>
        <taxon>Magnoliopsida</taxon>
        <taxon>eudicotyledons</taxon>
        <taxon>Gunneridae</taxon>
        <taxon>Pentapetalae</taxon>
        <taxon>rosids</taxon>
        <taxon>malvids</taxon>
        <taxon>Sapindales</taxon>
        <taxon>Sapindaceae</taxon>
        <taxon>Hippocastanoideae</taxon>
        <taxon>Acereae</taxon>
        <taxon>Acer</taxon>
    </lineage>
</organism>
<dbReference type="EMBL" id="JAUESC010000383">
    <property type="protein sequence ID" value="KAK0584684.1"/>
    <property type="molecule type" value="Genomic_DNA"/>
</dbReference>
<dbReference type="AlphaFoldDB" id="A0AA39S912"/>
<comment type="caution">
    <text evidence="2">The sequence shown here is derived from an EMBL/GenBank/DDBJ whole genome shotgun (WGS) entry which is preliminary data.</text>
</comment>
<sequence length="120" mass="13381">MTPPVTGENPTSCRRIPEKTPLVAGEDCLLWPPSSLTKGQEVKSTSPATSTPQEEANDQMDHDQIQIHHDPSRWLGIWMWLWRCSGGAWRLGLASGLRFSTSRSFWIRFSGRGSGGCGRR</sequence>
<reference evidence="2" key="1">
    <citation type="journal article" date="2022" name="Plant J.">
        <title>Strategies of tolerance reflected in two North American maple genomes.</title>
        <authorList>
            <person name="McEvoy S.L."/>
            <person name="Sezen U.U."/>
            <person name="Trouern-Trend A."/>
            <person name="McMahon S.M."/>
            <person name="Schaberg P.G."/>
            <person name="Yang J."/>
            <person name="Wegrzyn J.L."/>
            <person name="Swenson N.G."/>
        </authorList>
    </citation>
    <scope>NUCLEOTIDE SEQUENCE</scope>
    <source>
        <strain evidence="2">NS2018</strain>
    </source>
</reference>
<evidence type="ECO:0000313" key="3">
    <source>
        <dbReference type="Proteomes" id="UP001168877"/>
    </source>
</evidence>
<proteinExistence type="predicted"/>
<gene>
    <name evidence="2" type="ORF">LWI29_017095</name>
</gene>
<feature type="compositionally biased region" description="Polar residues" evidence="1">
    <location>
        <begin position="34"/>
        <end position="54"/>
    </location>
</feature>
<evidence type="ECO:0000313" key="2">
    <source>
        <dbReference type="EMBL" id="KAK0584684.1"/>
    </source>
</evidence>
<protein>
    <submittedName>
        <fullName evidence="2">Uncharacterized protein</fullName>
    </submittedName>
</protein>
<keyword evidence="3" id="KW-1185">Reference proteome</keyword>
<name>A0AA39S912_ACESA</name>
<accession>A0AA39S912</accession>